<feature type="compositionally biased region" description="Low complexity" evidence="7">
    <location>
        <begin position="353"/>
        <end position="371"/>
    </location>
</feature>
<feature type="domain" description="Atg29 N-terminal" evidence="8">
    <location>
        <begin position="10"/>
        <end position="65"/>
    </location>
</feature>
<evidence type="ECO:0000313" key="9">
    <source>
        <dbReference type="EMBL" id="KIM29381.1"/>
    </source>
</evidence>
<feature type="compositionally biased region" description="Basic and acidic residues" evidence="7">
    <location>
        <begin position="219"/>
        <end position="231"/>
    </location>
</feature>
<feature type="compositionally biased region" description="Polar residues" evidence="7">
    <location>
        <begin position="375"/>
        <end position="393"/>
    </location>
</feature>
<dbReference type="GO" id="GO:0000407">
    <property type="term" value="C:phagophore assembly site"/>
    <property type="evidence" value="ECO:0007669"/>
    <property type="project" value="UniProtKB-SubCell"/>
</dbReference>
<evidence type="ECO:0000313" key="10">
    <source>
        <dbReference type="Proteomes" id="UP000054097"/>
    </source>
</evidence>
<dbReference type="OrthoDB" id="21072at2759"/>
<dbReference type="InterPro" id="IPR039113">
    <property type="entry name" value="ATG29"/>
</dbReference>
<evidence type="ECO:0000256" key="3">
    <source>
        <dbReference type="ARBA" id="ARBA00013784"/>
    </source>
</evidence>
<dbReference type="PANTHER" id="PTHR40012">
    <property type="entry name" value="AUTOPHAGY-RELATED PROTEIN 29"/>
    <property type="match status" value="1"/>
</dbReference>
<dbReference type="EMBL" id="KN824288">
    <property type="protein sequence ID" value="KIM29381.1"/>
    <property type="molecule type" value="Genomic_DNA"/>
</dbReference>
<keyword evidence="6" id="KW-0072">Autophagy</keyword>
<protein>
    <recommendedName>
        <fullName evidence="3">Autophagy-related protein 29</fullName>
    </recommendedName>
</protein>
<evidence type="ECO:0000256" key="1">
    <source>
        <dbReference type="ARBA" id="ARBA00004329"/>
    </source>
</evidence>
<comment type="subcellular location">
    <subcellularLocation>
        <location evidence="1">Preautophagosomal structure</location>
    </subcellularLocation>
</comment>
<dbReference type="InterPro" id="IPR039362">
    <property type="entry name" value="ATG29_sf"/>
</dbReference>
<sequence length="400" mass="42893">MPANATPPLHVIVKLPYNRPEGAVDPQIVTWTPEKEAVLWDHISRFRGTETAGVDWPGLSAHLQVPLPYLMYRAQVRYEEDLRGLQGTLGVGASVPQPSRRTSLDTKPVERSKDVMTPRNTPIALRGTQPSPLSRQATPLAIPRTKLTSPIRSPYGLQGSQFFQKNTPGGSSSTATLQQRPLSARPAVSTSPMTIRRAPSPPSPSSSSASSEDEEEKEHEENREQAGKQMKELEKMMSSQLLGFARPKGDPVKARERLTLSIMKETRQADSPQELLPATNLIPSIPSPPPEWHAGTAAAPAGAGAGRGLGPRGATPSAPRSPLSTQSSPHQIVRNKMVGKHPAANGRHSNQGSSASSFSDLSDASISTSALEDALTSNVRQGSTSSRISTYSRGFNRPPG</sequence>
<dbReference type="HOGENOM" id="CLU_034749_0_0_1"/>
<comment type="similarity">
    <text evidence="2">Belongs to the ATG29 family.</text>
</comment>
<gene>
    <name evidence="9" type="ORF">M408DRAFT_328664</name>
</gene>
<dbReference type="GO" id="GO:0000045">
    <property type="term" value="P:autophagosome assembly"/>
    <property type="evidence" value="ECO:0007669"/>
    <property type="project" value="InterPro"/>
</dbReference>
<keyword evidence="4" id="KW-0813">Transport</keyword>
<evidence type="ECO:0000256" key="2">
    <source>
        <dbReference type="ARBA" id="ARBA00010082"/>
    </source>
</evidence>
<keyword evidence="10" id="KW-1185">Reference proteome</keyword>
<keyword evidence="5" id="KW-0653">Protein transport</keyword>
<dbReference type="Proteomes" id="UP000054097">
    <property type="component" value="Unassembled WGS sequence"/>
</dbReference>
<dbReference type="GO" id="GO:0015031">
    <property type="term" value="P:protein transport"/>
    <property type="evidence" value="ECO:0007669"/>
    <property type="project" value="UniProtKB-KW"/>
</dbReference>
<reference evidence="9 10" key="1">
    <citation type="submission" date="2014-04" db="EMBL/GenBank/DDBJ databases">
        <authorList>
            <consortium name="DOE Joint Genome Institute"/>
            <person name="Kuo A."/>
            <person name="Zuccaro A."/>
            <person name="Kohler A."/>
            <person name="Nagy L.G."/>
            <person name="Floudas D."/>
            <person name="Copeland A."/>
            <person name="Barry K.W."/>
            <person name="Cichocki N."/>
            <person name="Veneault-Fourrey C."/>
            <person name="LaButti K."/>
            <person name="Lindquist E.A."/>
            <person name="Lipzen A."/>
            <person name="Lundell T."/>
            <person name="Morin E."/>
            <person name="Murat C."/>
            <person name="Sun H."/>
            <person name="Tunlid A."/>
            <person name="Henrissat B."/>
            <person name="Grigoriev I.V."/>
            <person name="Hibbett D.S."/>
            <person name="Martin F."/>
            <person name="Nordberg H.P."/>
            <person name="Cantor M.N."/>
            <person name="Hua S.X."/>
        </authorList>
    </citation>
    <scope>NUCLEOTIDE SEQUENCE [LARGE SCALE GENOMIC DNA]</scope>
    <source>
        <strain evidence="9 10">MAFF 305830</strain>
    </source>
</reference>
<evidence type="ECO:0000256" key="4">
    <source>
        <dbReference type="ARBA" id="ARBA00022448"/>
    </source>
</evidence>
<feature type="region of interest" description="Disordered" evidence="7">
    <location>
        <begin position="89"/>
        <end position="231"/>
    </location>
</feature>
<organism evidence="9 10">
    <name type="scientific">Serendipita vermifera MAFF 305830</name>
    <dbReference type="NCBI Taxonomy" id="933852"/>
    <lineage>
        <taxon>Eukaryota</taxon>
        <taxon>Fungi</taxon>
        <taxon>Dikarya</taxon>
        <taxon>Basidiomycota</taxon>
        <taxon>Agaricomycotina</taxon>
        <taxon>Agaricomycetes</taxon>
        <taxon>Sebacinales</taxon>
        <taxon>Serendipitaceae</taxon>
        <taxon>Serendipita</taxon>
    </lineage>
</organism>
<proteinExistence type="inferred from homology"/>
<accession>A0A0C3BD56</accession>
<dbReference type="STRING" id="933852.A0A0C3BD56"/>
<evidence type="ECO:0000259" key="8">
    <source>
        <dbReference type="Pfam" id="PF18388"/>
    </source>
</evidence>
<feature type="compositionally biased region" description="Basic and acidic residues" evidence="7">
    <location>
        <begin position="247"/>
        <end position="268"/>
    </location>
</feature>
<feature type="compositionally biased region" description="Basic and acidic residues" evidence="7">
    <location>
        <begin position="102"/>
        <end position="116"/>
    </location>
</feature>
<feature type="compositionally biased region" description="Polar residues" evidence="7">
    <location>
        <begin position="128"/>
        <end position="137"/>
    </location>
</feature>
<reference evidence="10" key="2">
    <citation type="submission" date="2015-01" db="EMBL/GenBank/DDBJ databases">
        <title>Evolutionary Origins and Diversification of the Mycorrhizal Mutualists.</title>
        <authorList>
            <consortium name="DOE Joint Genome Institute"/>
            <consortium name="Mycorrhizal Genomics Consortium"/>
            <person name="Kohler A."/>
            <person name="Kuo A."/>
            <person name="Nagy L.G."/>
            <person name="Floudas D."/>
            <person name="Copeland A."/>
            <person name="Barry K.W."/>
            <person name="Cichocki N."/>
            <person name="Veneault-Fourrey C."/>
            <person name="LaButti K."/>
            <person name="Lindquist E.A."/>
            <person name="Lipzen A."/>
            <person name="Lundell T."/>
            <person name="Morin E."/>
            <person name="Murat C."/>
            <person name="Riley R."/>
            <person name="Ohm R."/>
            <person name="Sun H."/>
            <person name="Tunlid A."/>
            <person name="Henrissat B."/>
            <person name="Grigoriev I.V."/>
            <person name="Hibbett D.S."/>
            <person name="Martin F."/>
        </authorList>
    </citation>
    <scope>NUCLEOTIDE SEQUENCE [LARGE SCALE GENOMIC DNA]</scope>
    <source>
        <strain evidence="10">MAFF 305830</strain>
    </source>
</reference>
<evidence type="ECO:0000256" key="7">
    <source>
        <dbReference type="SAM" id="MobiDB-lite"/>
    </source>
</evidence>
<evidence type="ECO:0000256" key="6">
    <source>
        <dbReference type="ARBA" id="ARBA00023006"/>
    </source>
</evidence>
<feature type="compositionally biased region" description="Polar residues" evidence="7">
    <location>
        <begin position="158"/>
        <end position="181"/>
    </location>
</feature>
<evidence type="ECO:0000256" key="5">
    <source>
        <dbReference type="ARBA" id="ARBA00022927"/>
    </source>
</evidence>
<feature type="region of interest" description="Disordered" evidence="7">
    <location>
        <begin position="243"/>
        <end position="400"/>
    </location>
</feature>
<name>A0A0C3BD56_SERVB</name>
<dbReference type="PANTHER" id="PTHR40012:SF1">
    <property type="entry name" value="AUTOPHAGY-RELATED PROTEIN 29"/>
    <property type="match status" value="1"/>
</dbReference>
<dbReference type="AlphaFoldDB" id="A0A0C3BD56"/>
<dbReference type="Gene3D" id="1.10.10.2570">
    <property type="match status" value="1"/>
</dbReference>
<dbReference type="InterPro" id="IPR040666">
    <property type="entry name" value="Atg29_N"/>
</dbReference>
<dbReference type="Pfam" id="PF18388">
    <property type="entry name" value="ATG29_N"/>
    <property type="match status" value="1"/>
</dbReference>